<accession>A0A3S2TKS8</accession>
<dbReference type="CDD" id="cd02440">
    <property type="entry name" value="AdoMet_MTases"/>
    <property type="match status" value="1"/>
</dbReference>
<dbReference type="OrthoDB" id="448116at2"/>
<name>A0A3S2TKS8_9BURK</name>
<keyword evidence="2" id="KW-0808">Transferase</keyword>
<dbReference type="SUPFAM" id="SSF53335">
    <property type="entry name" value="S-adenosyl-L-methionine-dependent methyltransferases"/>
    <property type="match status" value="1"/>
</dbReference>
<keyword evidence="2" id="KW-0489">Methyltransferase</keyword>
<evidence type="ECO:0000313" key="3">
    <source>
        <dbReference type="Proteomes" id="UP000288178"/>
    </source>
</evidence>
<dbReference type="EMBL" id="SACT01000008">
    <property type="protein sequence ID" value="RVT49470.1"/>
    <property type="molecule type" value="Genomic_DNA"/>
</dbReference>
<evidence type="ECO:0000259" key="1">
    <source>
        <dbReference type="Pfam" id="PF08241"/>
    </source>
</evidence>
<evidence type="ECO:0000313" key="2">
    <source>
        <dbReference type="EMBL" id="RVT49470.1"/>
    </source>
</evidence>
<keyword evidence="3" id="KW-1185">Reference proteome</keyword>
<dbReference type="AlphaFoldDB" id="A0A3S2TKS8"/>
<comment type="caution">
    <text evidence="2">The sequence shown here is derived from an EMBL/GenBank/DDBJ whole genome shotgun (WGS) entry which is preliminary data.</text>
</comment>
<dbReference type="Gene3D" id="3.40.50.150">
    <property type="entry name" value="Vaccinia Virus protein VP39"/>
    <property type="match status" value="1"/>
</dbReference>
<dbReference type="InterPro" id="IPR013216">
    <property type="entry name" value="Methyltransf_11"/>
</dbReference>
<dbReference type="InterPro" id="IPR029063">
    <property type="entry name" value="SAM-dependent_MTases_sf"/>
</dbReference>
<dbReference type="RefSeq" id="WP_128200221.1">
    <property type="nucleotide sequence ID" value="NZ_SACT01000008.1"/>
</dbReference>
<organism evidence="2 3">
    <name type="scientific">Rubrivivax albus</name>
    <dbReference type="NCBI Taxonomy" id="2499835"/>
    <lineage>
        <taxon>Bacteria</taxon>
        <taxon>Pseudomonadati</taxon>
        <taxon>Pseudomonadota</taxon>
        <taxon>Betaproteobacteria</taxon>
        <taxon>Burkholderiales</taxon>
        <taxon>Sphaerotilaceae</taxon>
        <taxon>Rubrivivax</taxon>
    </lineage>
</organism>
<reference evidence="2 3" key="1">
    <citation type="submission" date="2019-01" db="EMBL/GenBank/DDBJ databases">
        <authorList>
            <person name="Chen W.-M."/>
        </authorList>
    </citation>
    <scope>NUCLEOTIDE SEQUENCE [LARGE SCALE GENOMIC DNA]</scope>
    <source>
        <strain evidence="2 3">ICH-3</strain>
    </source>
</reference>
<dbReference type="GO" id="GO:0032259">
    <property type="term" value="P:methylation"/>
    <property type="evidence" value="ECO:0007669"/>
    <property type="project" value="UniProtKB-KW"/>
</dbReference>
<proteinExistence type="predicted"/>
<gene>
    <name evidence="2" type="ORF">ENE75_20590</name>
</gene>
<sequence>MDRYEKTILFHLRHGLQDFAGKVIIDVAGLPTRLNTLLLQEGAAAVHGVNLTPLEAQYKGPVPQGYHHHVADARALPDSLPLADAVIACSALEHLPDLTVCLKEALRKLRPGGLIVMHGGPLWPCRLGHHIWLILDGKRYCFGGPGDPLPPWGHLTHTEAEMRDHLTAQALPGTHVDAILDQVYHGQGKNRRSYTQIRQDFEAVGQFFVGMTTYRWGTPDRRLFARARDRGHDFSDEDFMTWELVAILKRF</sequence>
<protein>
    <submittedName>
        <fullName evidence="2">Class I SAM-dependent methyltransferase</fullName>
    </submittedName>
</protein>
<dbReference type="Proteomes" id="UP000288178">
    <property type="component" value="Unassembled WGS sequence"/>
</dbReference>
<dbReference type="Pfam" id="PF08241">
    <property type="entry name" value="Methyltransf_11"/>
    <property type="match status" value="1"/>
</dbReference>
<feature type="domain" description="Methyltransferase type 11" evidence="1">
    <location>
        <begin position="35"/>
        <end position="116"/>
    </location>
</feature>
<dbReference type="GO" id="GO:0008757">
    <property type="term" value="F:S-adenosylmethionine-dependent methyltransferase activity"/>
    <property type="evidence" value="ECO:0007669"/>
    <property type="project" value="InterPro"/>
</dbReference>